<protein>
    <submittedName>
        <fullName evidence="2">Uncharacterized protein</fullName>
    </submittedName>
</protein>
<dbReference type="PATRIC" id="fig|190650.5.peg.1099"/>
<sequence>MRVMARLRGITAGDPPPRPRLSMVRKVSAKLVAVPDPTAEADRAWFDAHPERKFRLRDPAPVEFKDPLGDPGEGFSWRVLIARLPDGGRLRLPVSLSWELHNDHAKDQHLQILFDQVAPPEAKARLS</sequence>
<name>Q9A9B3_CAUVC</name>
<dbReference type="eggNOG" id="ENOG502ZQSV">
    <property type="taxonomic scope" value="Bacteria"/>
</dbReference>
<accession>Q9A9B3</accession>
<keyword evidence="3" id="KW-1185">Reference proteome</keyword>
<gene>
    <name evidence="2" type="ordered locus">CC_1081</name>
</gene>
<organism evidence="2 3">
    <name type="scientific">Caulobacter vibrioides (strain ATCC 19089 / CIP 103742 / CB 15)</name>
    <name type="common">Caulobacter crescentus</name>
    <dbReference type="NCBI Taxonomy" id="190650"/>
    <lineage>
        <taxon>Bacteria</taxon>
        <taxon>Pseudomonadati</taxon>
        <taxon>Pseudomonadota</taxon>
        <taxon>Alphaproteobacteria</taxon>
        <taxon>Caulobacterales</taxon>
        <taxon>Caulobacteraceae</taxon>
        <taxon>Caulobacter</taxon>
    </lineage>
</organism>
<evidence type="ECO:0000256" key="1">
    <source>
        <dbReference type="SAM" id="MobiDB-lite"/>
    </source>
</evidence>
<dbReference type="AlphaFoldDB" id="Q9A9B3"/>
<evidence type="ECO:0000313" key="2">
    <source>
        <dbReference type="EMBL" id="AAK23065.1"/>
    </source>
</evidence>
<dbReference type="EMBL" id="AE005673">
    <property type="protein sequence ID" value="AAK23065.1"/>
    <property type="molecule type" value="Genomic_DNA"/>
</dbReference>
<dbReference type="HOGENOM" id="CLU_1966593_0_0_5"/>
<dbReference type="KEGG" id="ccr:CC_1081"/>
<dbReference type="Proteomes" id="UP000001816">
    <property type="component" value="Chromosome"/>
</dbReference>
<reference evidence="2 3" key="1">
    <citation type="journal article" date="2001" name="Proc. Natl. Acad. Sci. U.S.A.">
        <title>Complete genome sequence of Caulobacter crescentus.</title>
        <authorList>
            <person name="Nierman W.C."/>
            <person name="Feldblyum T.V."/>
            <person name="Laub M.T."/>
            <person name="Paulsen I.T."/>
            <person name="Nelson K.E."/>
            <person name="Eisen J.A."/>
            <person name="Heidelberg J.F."/>
            <person name="Alley M.R."/>
            <person name="Ohta N."/>
            <person name="Maddock J.R."/>
            <person name="Potocka I."/>
            <person name="Nelson W.C."/>
            <person name="Newton A."/>
            <person name="Stephens C."/>
            <person name="Phadke N.D."/>
            <person name="Ely B."/>
            <person name="DeBoy R.T."/>
            <person name="Dodson R.J."/>
            <person name="Durkin A.S."/>
            <person name="Gwinn M.L."/>
            <person name="Haft D.H."/>
            <person name="Kolonay J.F."/>
            <person name="Smit J."/>
            <person name="Craven M.B."/>
            <person name="Khouri H."/>
            <person name="Shetty J."/>
            <person name="Berry K."/>
            <person name="Utterback T."/>
            <person name="Tran K."/>
            <person name="Wolf A."/>
            <person name="Vamathevan J."/>
            <person name="Ermolaeva M."/>
            <person name="White O."/>
            <person name="Salzberg S.L."/>
            <person name="Venter J.C."/>
            <person name="Shapiro L."/>
            <person name="Fraser C.M."/>
        </authorList>
    </citation>
    <scope>NUCLEOTIDE SEQUENCE [LARGE SCALE GENOMIC DNA]</scope>
    <source>
        <strain evidence="3">ATCC 19089 / CB15</strain>
    </source>
</reference>
<dbReference type="STRING" id="190650.CC_1081"/>
<proteinExistence type="predicted"/>
<dbReference type="PIR" id="E87383">
    <property type="entry name" value="E87383"/>
</dbReference>
<evidence type="ECO:0000313" key="3">
    <source>
        <dbReference type="Proteomes" id="UP000001816"/>
    </source>
</evidence>
<feature type="region of interest" description="Disordered" evidence="1">
    <location>
        <begin position="1"/>
        <end position="21"/>
    </location>
</feature>
<dbReference type="EnsemblBacteria" id="AAK23065">
    <property type="protein sequence ID" value="AAK23065"/>
    <property type="gene ID" value="CC_1081"/>
</dbReference>
<dbReference type="BioCyc" id="CAULO:CC1081-MONOMER"/>